<dbReference type="OMA" id="ASMIWYV"/>
<evidence type="ECO:0000313" key="2">
    <source>
        <dbReference type="EMBL" id="PYI15038.1"/>
    </source>
</evidence>
<gene>
    <name evidence="2" type="ORF">BO99DRAFT_406253</name>
</gene>
<dbReference type="EMBL" id="KZ825197">
    <property type="protein sequence ID" value="PYI15038.1"/>
    <property type="molecule type" value="Genomic_DNA"/>
</dbReference>
<evidence type="ECO:0000313" key="3">
    <source>
        <dbReference type="Proteomes" id="UP000249829"/>
    </source>
</evidence>
<name>A0A2V5GV35_ASPV1</name>
<dbReference type="AlphaFoldDB" id="A0A2V5GV35"/>
<protein>
    <recommendedName>
        <fullName evidence="4">Siderophore biosynthesis</fullName>
    </recommendedName>
</protein>
<feature type="signal peptide" evidence="1">
    <location>
        <begin position="1"/>
        <end position="19"/>
    </location>
</feature>
<keyword evidence="3" id="KW-1185">Reference proteome</keyword>
<accession>A0A2V5GV35</accession>
<proteinExistence type="predicted"/>
<reference evidence="2 3" key="1">
    <citation type="submission" date="2018-02" db="EMBL/GenBank/DDBJ databases">
        <title>The genomes of Aspergillus section Nigri reveals drivers in fungal speciation.</title>
        <authorList>
            <consortium name="DOE Joint Genome Institute"/>
            <person name="Vesth T.C."/>
            <person name="Nybo J."/>
            <person name="Theobald S."/>
            <person name="Brandl J."/>
            <person name="Frisvad J.C."/>
            <person name="Nielsen K.F."/>
            <person name="Lyhne E.K."/>
            <person name="Kogle M.E."/>
            <person name="Kuo A."/>
            <person name="Riley R."/>
            <person name="Clum A."/>
            <person name="Nolan M."/>
            <person name="Lipzen A."/>
            <person name="Salamov A."/>
            <person name="Henrissat B."/>
            <person name="Wiebenga A."/>
            <person name="De vries R.P."/>
            <person name="Grigoriev I.V."/>
            <person name="Mortensen U.H."/>
            <person name="Andersen M.R."/>
            <person name="Baker S.E."/>
        </authorList>
    </citation>
    <scope>NUCLEOTIDE SEQUENCE [LARGE SCALE GENOMIC DNA]</scope>
    <source>
        <strain evidence="2 3">CBS 115571</strain>
    </source>
</reference>
<keyword evidence="1" id="KW-0732">Signal</keyword>
<evidence type="ECO:0008006" key="4">
    <source>
        <dbReference type="Google" id="ProtNLM"/>
    </source>
</evidence>
<dbReference type="Proteomes" id="UP000249829">
    <property type="component" value="Unassembled WGS sequence"/>
</dbReference>
<organism evidence="2 3">
    <name type="scientific">Aspergillus violaceofuscus (strain CBS 115571)</name>
    <dbReference type="NCBI Taxonomy" id="1450538"/>
    <lineage>
        <taxon>Eukaryota</taxon>
        <taxon>Fungi</taxon>
        <taxon>Dikarya</taxon>
        <taxon>Ascomycota</taxon>
        <taxon>Pezizomycotina</taxon>
        <taxon>Eurotiomycetes</taxon>
        <taxon>Eurotiomycetidae</taxon>
        <taxon>Eurotiales</taxon>
        <taxon>Aspergillaceae</taxon>
        <taxon>Aspergillus</taxon>
    </lineage>
</organism>
<sequence length="236" mass="22309">MNLLTTTISLLLGLTLVAAKTDIGPPCTSSTTYVGGIFTRIFYIPDTGELCELIDCGGGRAPPKTTVPGCPLYSGTEPVPTHYLPGWGPGGRLIETTTTTSTSGGGAAEATDGTSAITATAGGGGGSVYASASTSTDAAAAAAAASSSSSVTTTGIAAAAAAAQITGSTASDSARDAASAVLASSSGATGSAAAAVNATTTGVVRGNEAAAGFRVRSAGVAVVVVGAVALVGGVML</sequence>
<evidence type="ECO:0000256" key="1">
    <source>
        <dbReference type="SAM" id="SignalP"/>
    </source>
</evidence>
<feature type="chain" id="PRO_5016136762" description="Siderophore biosynthesis" evidence="1">
    <location>
        <begin position="20"/>
        <end position="236"/>
    </location>
</feature>
<dbReference type="STRING" id="1450538.A0A2V5GV35"/>